<evidence type="ECO:0000313" key="1">
    <source>
        <dbReference type="EMBL" id="TRW44093.1"/>
    </source>
</evidence>
<evidence type="ECO:0000313" key="2">
    <source>
        <dbReference type="Proteomes" id="UP000318693"/>
    </source>
</evidence>
<gene>
    <name evidence="1" type="ORF">FJ693_15110</name>
</gene>
<accession>A0A552WNL6</accession>
<name>A0A552WNL6_9MICO</name>
<dbReference type="Pfam" id="PF04075">
    <property type="entry name" value="F420H2_quin_red"/>
    <property type="match status" value="1"/>
</dbReference>
<dbReference type="Gene3D" id="2.30.110.10">
    <property type="entry name" value="Electron Transport, Fmn-binding Protein, Chain A"/>
    <property type="match status" value="1"/>
</dbReference>
<dbReference type="AlphaFoldDB" id="A0A552WNL6"/>
<keyword evidence="2" id="KW-1185">Reference proteome</keyword>
<dbReference type="InterPro" id="IPR004378">
    <property type="entry name" value="F420H2_quin_Rdtase"/>
</dbReference>
<dbReference type="Proteomes" id="UP000318693">
    <property type="component" value="Unassembled WGS sequence"/>
</dbReference>
<organism evidence="1 2">
    <name type="scientific">Georgenia yuyongxinii</name>
    <dbReference type="NCBI Taxonomy" id="2589797"/>
    <lineage>
        <taxon>Bacteria</taxon>
        <taxon>Bacillati</taxon>
        <taxon>Actinomycetota</taxon>
        <taxon>Actinomycetes</taxon>
        <taxon>Micrococcales</taxon>
        <taxon>Bogoriellaceae</taxon>
        <taxon>Georgenia</taxon>
    </lineage>
</organism>
<dbReference type="EMBL" id="VJXR01000055">
    <property type="protein sequence ID" value="TRW44093.1"/>
    <property type="molecule type" value="Genomic_DNA"/>
</dbReference>
<dbReference type="InterPro" id="IPR012349">
    <property type="entry name" value="Split_barrel_FMN-bd"/>
</dbReference>
<comment type="caution">
    <text evidence="1">The sequence shown here is derived from an EMBL/GenBank/DDBJ whole genome shotgun (WGS) entry which is preliminary data.</text>
</comment>
<dbReference type="GO" id="GO:0016491">
    <property type="term" value="F:oxidoreductase activity"/>
    <property type="evidence" value="ECO:0007669"/>
    <property type="project" value="InterPro"/>
</dbReference>
<dbReference type="RefSeq" id="WP_143419304.1">
    <property type="nucleotide sequence ID" value="NZ_VJXR01000055.1"/>
</dbReference>
<sequence>MTTADRAQVATGAGRAPGFLSPVHYAERTRYRRPPRGYLRLQWLGPLLTRLGLSPGYVVTLEVPGRRSGLIRCTTLARASWHGRQYLVALAGESEWVRNVRAAGGRVVLARGGRRRGATLVELAAAERAPVIRAYMLRPGRRPGSRAVAKEARYVFGVGPDASEPEIAAVAEHYPVFEIRYVGAQSAVSRTRGRP</sequence>
<reference evidence="1 2" key="1">
    <citation type="submission" date="2019-07" db="EMBL/GenBank/DDBJ databases">
        <title>Georgenia wutianyii sp. nov. and Georgenia *** sp. nov. isolated from plateau pika (Ochotona curzoniae) in the Qinghai-Tibet plateau of China.</title>
        <authorList>
            <person name="Tian Z."/>
        </authorList>
    </citation>
    <scope>NUCLEOTIDE SEQUENCE [LARGE SCALE GENOMIC DNA]</scope>
    <source>
        <strain evidence="1 2">Z446</strain>
    </source>
</reference>
<proteinExistence type="predicted"/>
<protein>
    <submittedName>
        <fullName evidence="1">DUF385 domain-containing protein</fullName>
    </submittedName>
</protein>